<sequence>MNTEWIAVKFEDFAVLECEGSSDLYKNLSLQIAKDNELLNLCLHAREGQPIPNLLFGAVHYLLLQGRKHPLREFYPSLVTAPRNERNAFPYFKNFCIRYAEEIKFILKNKLVQTNEVQRCAYLYPVFCTIYQQTKRPLALIEIGSSAGLQLLWDHYSYSYNNSKIYGNRASIVQLTSEIREGNIPTNLSVIPPVNFRLGVDIHISDLTNEMEYLWLKALIWPEHKERQEIFETSVKQLRLNPPQLREGDGVTLLPKIVGHIPDDSIICIYHTHVANQMPDSTKHELIKNVQKIGSRRDTFHIYNNMEDRKLHVDSYMKGSLQERTMGETDGHGRWFDWKLSIQID</sequence>
<dbReference type="InterPro" id="IPR011200">
    <property type="entry name" value="UCP012608"/>
</dbReference>
<dbReference type="Proteomes" id="UP001500866">
    <property type="component" value="Unassembled WGS sequence"/>
</dbReference>
<protein>
    <submittedName>
        <fullName evidence="1">DUF2332 domain-containing protein</fullName>
    </submittedName>
</protein>
<name>A0ABP3RJ59_9BACI</name>
<gene>
    <name evidence="1" type="ORF">GCM10009001_30830</name>
</gene>
<evidence type="ECO:0000313" key="2">
    <source>
        <dbReference type="Proteomes" id="UP001500866"/>
    </source>
</evidence>
<dbReference type="RefSeq" id="WP_343815092.1">
    <property type="nucleotide sequence ID" value="NZ_BAAADS010000025.1"/>
</dbReference>
<dbReference type="Pfam" id="PF10094">
    <property type="entry name" value="DUF2332"/>
    <property type="match status" value="1"/>
</dbReference>
<organism evidence="1 2">
    <name type="scientific">Virgibacillus siamensis</name>
    <dbReference type="NCBI Taxonomy" id="480071"/>
    <lineage>
        <taxon>Bacteria</taxon>
        <taxon>Bacillati</taxon>
        <taxon>Bacillota</taxon>
        <taxon>Bacilli</taxon>
        <taxon>Bacillales</taxon>
        <taxon>Bacillaceae</taxon>
        <taxon>Virgibacillus</taxon>
    </lineage>
</organism>
<evidence type="ECO:0000313" key="1">
    <source>
        <dbReference type="EMBL" id="GAA0611429.1"/>
    </source>
</evidence>
<keyword evidence="2" id="KW-1185">Reference proteome</keyword>
<reference evidence="2" key="1">
    <citation type="journal article" date="2019" name="Int. J. Syst. Evol. Microbiol.">
        <title>The Global Catalogue of Microorganisms (GCM) 10K type strain sequencing project: providing services to taxonomists for standard genome sequencing and annotation.</title>
        <authorList>
            <consortium name="The Broad Institute Genomics Platform"/>
            <consortium name="The Broad Institute Genome Sequencing Center for Infectious Disease"/>
            <person name="Wu L."/>
            <person name="Ma J."/>
        </authorList>
    </citation>
    <scope>NUCLEOTIDE SEQUENCE [LARGE SCALE GENOMIC DNA]</scope>
    <source>
        <strain evidence="2">JCM 15395</strain>
    </source>
</reference>
<dbReference type="PIRSF" id="PIRSF012608">
    <property type="entry name" value="UCP012608"/>
    <property type="match status" value="1"/>
</dbReference>
<comment type="caution">
    <text evidence="1">The sequence shown here is derived from an EMBL/GenBank/DDBJ whole genome shotgun (WGS) entry which is preliminary data.</text>
</comment>
<dbReference type="EMBL" id="BAAADS010000025">
    <property type="protein sequence ID" value="GAA0611429.1"/>
    <property type="molecule type" value="Genomic_DNA"/>
</dbReference>
<accession>A0ABP3RJ59</accession>
<proteinExistence type="predicted"/>